<organism evidence="2 3">
    <name type="scientific">Devosia nitrariae</name>
    <dbReference type="NCBI Taxonomy" id="2071872"/>
    <lineage>
        <taxon>Bacteria</taxon>
        <taxon>Pseudomonadati</taxon>
        <taxon>Pseudomonadota</taxon>
        <taxon>Alphaproteobacteria</taxon>
        <taxon>Hyphomicrobiales</taxon>
        <taxon>Devosiaceae</taxon>
        <taxon>Devosia</taxon>
    </lineage>
</organism>
<dbReference type="PANTHER" id="PTHR36836">
    <property type="entry name" value="COLANIC ACID BIOSYNTHESIS PROTEIN WCAK"/>
    <property type="match status" value="1"/>
</dbReference>
<keyword evidence="3" id="KW-1185">Reference proteome</keyword>
<evidence type="ECO:0000259" key="1">
    <source>
        <dbReference type="Pfam" id="PF04230"/>
    </source>
</evidence>
<reference evidence="3" key="1">
    <citation type="journal article" date="2019" name="Int. J. Syst. Evol. Microbiol.">
        <title>The Global Catalogue of Microorganisms (GCM) 10K type strain sequencing project: providing services to taxonomists for standard genome sequencing and annotation.</title>
        <authorList>
            <consortium name="The Broad Institute Genomics Platform"/>
            <consortium name="The Broad Institute Genome Sequencing Center for Infectious Disease"/>
            <person name="Wu L."/>
            <person name="Ma J."/>
        </authorList>
    </citation>
    <scope>NUCLEOTIDE SEQUENCE [LARGE SCALE GENOMIC DNA]</scope>
    <source>
        <strain evidence="3">NBRC 112416</strain>
    </source>
</reference>
<comment type="caution">
    <text evidence="2">The sequence shown here is derived from an EMBL/GenBank/DDBJ whole genome shotgun (WGS) entry which is preliminary data.</text>
</comment>
<protein>
    <recommendedName>
        <fullName evidence="1">Polysaccharide pyruvyl transferase domain-containing protein</fullName>
    </recommendedName>
</protein>
<dbReference type="Pfam" id="PF04230">
    <property type="entry name" value="PS_pyruv_trans"/>
    <property type="match status" value="1"/>
</dbReference>
<accession>A0ABQ5W534</accession>
<dbReference type="PANTHER" id="PTHR36836:SF1">
    <property type="entry name" value="COLANIC ACID BIOSYNTHESIS PROTEIN WCAK"/>
    <property type="match status" value="1"/>
</dbReference>
<dbReference type="InterPro" id="IPR007345">
    <property type="entry name" value="Polysacch_pyruvyl_Trfase"/>
</dbReference>
<sequence length="332" mass="37342">MLFLYGAYGTGNLGDDAILKAALEIHGRNNCKVVSYGSPFLRQEVDYIDHFAFIDNPKEFLSPGDTLIFAGGGLFWTASHAAVMRRCAESAREIGCDVQVERLGAQGVHAAIDDAKILFSLCSRISVRDHFSVDLLKQLNVTDRAIYEPDFVLELRDKPAKKFNKERIVVGISHSAVPFYYDEAHRRKTLHIYNLIVERCFGYCDFVYIPHTRHFNVIAQNDVIYGEYFWQASRGRIQSLPFPSTVEELLEYYAGVDVVFAWRYHALVLAKVMGAAAAFLGQPGGHKYSAFAKEHQLPQINFDLEPIEVAASAVRLINRVSKKREQVGVTAS</sequence>
<evidence type="ECO:0000313" key="3">
    <source>
        <dbReference type="Proteomes" id="UP001156691"/>
    </source>
</evidence>
<dbReference type="EMBL" id="BSNS01000011">
    <property type="protein sequence ID" value="GLQ54967.1"/>
    <property type="molecule type" value="Genomic_DNA"/>
</dbReference>
<feature type="domain" description="Polysaccharide pyruvyl transferase" evidence="1">
    <location>
        <begin position="12"/>
        <end position="274"/>
    </location>
</feature>
<name>A0ABQ5W534_9HYPH</name>
<dbReference type="Proteomes" id="UP001156691">
    <property type="component" value="Unassembled WGS sequence"/>
</dbReference>
<proteinExistence type="predicted"/>
<gene>
    <name evidence="2" type="ORF">GCM10010862_22260</name>
</gene>
<evidence type="ECO:0000313" key="2">
    <source>
        <dbReference type="EMBL" id="GLQ54967.1"/>
    </source>
</evidence>
<dbReference type="RefSeq" id="WP_284340409.1">
    <property type="nucleotide sequence ID" value="NZ_BSNS01000011.1"/>
</dbReference>